<proteinExistence type="predicted"/>
<organism evidence="1 2">
    <name type="scientific">Lagenidium giganteum</name>
    <dbReference type="NCBI Taxonomy" id="4803"/>
    <lineage>
        <taxon>Eukaryota</taxon>
        <taxon>Sar</taxon>
        <taxon>Stramenopiles</taxon>
        <taxon>Oomycota</taxon>
        <taxon>Peronosporomycetes</taxon>
        <taxon>Pythiales</taxon>
        <taxon>Pythiaceae</taxon>
    </lineage>
</organism>
<comment type="caution">
    <text evidence="1">The sequence shown here is derived from an EMBL/GenBank/DDBJ whole genome shotgun (WGS) entry which is preliminary data.</text>
</comment>
<keyword evidence="2" id="KW-1185">Reference proteome</keyword>
<dbReference type="PANTHER" id="PTHR11439:SF467">
    <property type="entry name" value="INTEGRASE CATALYTIC DOMAIN-CONTAINING PROTEIN"/>
    <property type="match status" value="1"/>
</dbReference>
<dbReference type="PANTHER" id="PTHR11439">
    <property type="entry name" value="GAG-POL-RELATED RETROTRANSPOSON"/>
    <property type="match status" value="1"/>
</dbReference>
<reference evidence="1" key="1">
    <citation type="submission" date="2022-11" db="EMBL/GenBank/DDBJ databases">
        <authorList>
            <person name="Morgan W.R."/>
            <person name="Tartar A."/>
        </authorList>
    </citation>
    <scope>NUCLEOTIDE SEQUENCE</scope>
    <source>
        <strain evidence="1">ARSEF 373</strain>
    </source>
</reference>
<accession>A0AAV2Z901</accession>
<sequence length="165" mass="18464">MDSNPKFDSEDSAIITNPRVTRESLGTLSGIANSTRLDISFTVHFASQHREKPQQCHWELVKWVFRYLKGTAEQGFLLRMSQQILWIILDFADWTGDHANYKTTSGSILIANGCIVSWESKKQLVVALSTMEAELVAAAQCRRVRMDQAAPAQNVQHFVGPTAPS</sequence>
<dbReference type="AlphaFoldDB" id="A0AAV2Z901"/>
<dbReference type="CDD" id="cd09272">
    <property type="entry name" value="RNase_HI_RT_Ty1"/>
    <property type="match status" value="1"/>
</dbReference>
<gene>
    <name evidence="1" type="ORF">N0F65_010704</name>
</gene>
<evidence type="ECO:0000313" key="1">
    <source>
        <dbReference type="EMBL" id="DBA02776.1"/>
    </source>
</evidence>
<reference evidence="1" key="2">
    <citation type="journal article" date="2023" name="Microbiol Resour">
        <title>Decontamination and Annotation of the Draft Genome Sequence of the Oomycete Lagenidium giganteum ARSEF 373.</title>
        <authorList>
            <person name="Morgan W.R."/>
            <person name="Tartar A."/>
        </authorList>
    </citation>
    <scope>NUCLEOTIDE SEQUENCE</scope>
    <source>
        <strain evidence="1">ARSEF 373</strain>
    </source>
</reference>
<protein>
    <submittedName>
        <fullName evidence="1">Uncharacterized protein</fullName>
    </submittedName>
</protein>
<dbReference type="Proteomes" id="UP001146120">
    <property type="component" value="Unassembled WGS sequence"/>
</dbReference>
<dbReference type="EMBL" id="DAKRPA010000027">
    <property type="protein sequence ID" value="DBA02776.1"/>
    <property type="molecule type" value="Genomic_DNA"/>
</dbReference>
<evidence type="ECO:0000313" key="2">
    <source>
        <dbReference type="Proteomes" id="UP001146120"/>
    </source>
</evidence>
<name>A0AAV2Z901_9STRA</name>